<feature type="domain" description="Amine oxidase" evidence="6">
    <location>
        <begin position="11"/>
        <end position="466"/>
    </location>
</feature>
<keyword evidence="3 5" id="KW-0560">Oxidoreductase</keyword>
<dbReference type="PRINTS" id="PR00419">
    <property type="entry name" value="ADXRDTASE"/>
</dbReference>
<evidence type="ECO:0000256" key="5">
    <source>
        <dbReference type="RuleBase" id="RU362075"/>
    </source>
</evidence>
<evidence type="ECO:0000256" key="2">
    <source>
        <dbReference type="ARBA" id="ARBA00022746"/>
    </source>
</evidence>
<organism evidence="7 8">
    <name type="scientific">Marinicrinis sediminis</name>
    <dbReference type="NCBI Taxonomy" id="1652465"/>
    <lineage>
        <taxon>Bacteria</taxon>
        <taxon>Bacillati</taxon>
        <taxon>Bacillota</taxon>
        <taxon>Bacilli</taxon>
        <taxon>Bacillales</taxon>
        <taxon>Paenibacillaceae</taxon>
    </lineage>
</organism>
<evidence type="ECO:0000259" key="6">
    <source>
        <dbReference type="Pfam" id="PF01593"/>
    </source>
</evidence>
<evidence type="ECO:0000256" key="4">
    <source>
        <dbReference type="ARBA" id="ARBA00038322"/>
    </source>
</evidence>
<keyword evidence="8" id="KW-1185">Reference proteome</keyword>
<evidence type="ECO:0000256" key="1">
    <source>
        <dbReference type="ARBA" id="ARBA00004829"/>
    </source>
</evidence>
<dbReference type="SUPFAM" id="SSF51905">
    <property type="entry name" value="FAD/NAD(P)-binding domain"/>
    <property type="match status" value="1"/>
</dbReference>
<dbReference type="Gene3D" id="3.50.50.60">
    <property type="entry name" value="FAD/NAD(P)-binding domain"/>
    <property type="match status" value="2"/>
</dbReference>
<evidence type="ECO:0000256" key="3">
    <source>
        <dbReference type="ARBA" id="ARBA00023002"/>
    </source>
</evidence>
<name>A0ABW5R5S6_9BACL</name>
<dbReference type="PANTHER" id="PTHR43734">
    <property type="entry name" value="PHYTOENE DESATURASE"/>
    <property type="match status" value="1"/>
</dbReference>
<evidence type="ECO:0000313" key="8">
    <source>
        <dbReference type="Proteomes" id="UP001597497"/>
    </source>
</evidence>
<dbReference type="Proteomes" id="UP001597497">
    <property type="component" value="Unassembled WGS sequence"/>
</dbReference>
<reference evidence="8" key="1">
    <citation type="journal article" date="2019" name="Int. J. Syst. Evol. Microbiol.">
        <title>The Global Catalogue of Microorganisms (GCM) 10K type strain sequencing project: providing services to taxonomists for standard genome sequencing and annotation.</title>
        <authorList>
            <consortium name="The Broad Institute Genomics Platform"/>
            <consortium name="The Broad Institute Genome Sequencing Center for Infectious Disease"/>
            <person name="Wu L."/>
            <person name="Ma J."/>
        </authorList>
    </citation>
    <scope>NUCLEOTIDE SEQUENCE [LARGE SCALE GENOMIC DNA]</scope>
    <source>
        <strain evidence="8">KCTC 33676</strain>
    </source>
</reference>
<dbReference type="InterPro" id="IPR002937">
    <property type="entry name" value="Amino_oxidase"/>
</dbReference>
<gene>
    <name evidence="7" type="ORF">ACFSUC_01975</name>
</gene>
<dbReference type="Pfam" id="PF01593">
    <property type="entry name" value="Amino_oxidase"/>
    <property type="match status" value="1"/>
</dbReference>
<dbReference type="EMBL" id="JBHUMM010000002">
    <property type="protein sequence ID" value="MFD2670372.1"/>
    <property type="molecule type" value="Genomic_DNA"/>
</dbReference>
<evidence type="ECO:0000313" key="7">
    <source>
        <dbReference type="EMBL" id="MFD2670372.1"/>
    </source>
</evidence>
<dbReference type="InterPro" id="IPR014105">
    <property type="entry name" value="Carotenoid/retinoid_OxRdtase"/>
</dbReference>
<dbReference type="InterPro" id="IPR036188">
    <property type="entry name" value="FAD/NAD-bd_sf"/>
</dbReference>
<comment type="similarity">
    <text evidence="4">Belongs to the carotenoid/retinoid oxidoreductase family. CrtN subfamily.</text>
</comment>
<comment type="pathway">
    <text evidence="1 5">Carotenoid biosynthesis.</text>
</comment>
<dbReference type="PANTHER" id="PTHR43734:SF1">
    <property type="entry name" value="PHYTOENE DESATURASE"/>
    <property type="match status" value="1"/>
</dbReference>
<dbReference type="NCBIfam" id="TIGR02734">
    <property type="entry name" value="crtI_fam"/>
    <property type="match status" value="1"/>
</dbReference>
<sequence length="497" mass="55541">MSQVGIIGTGIGGLTTALLLSKKGISVTMYEQHASAGGRLAFEEHAGYRIDQGPTIVLLPNMLREILEAGGFPSEKLELLSCDPMYKIHYGDGTVLHKYNELSQQIRELERLFPDEVDGFLAYLKDMHVRFNMGKKAFLDKPFLKQRDFWNLSNLLKLWKLKAYKDTRSFAAEYFTDHRLIDAFSLQTLYIGGDPYRSPALYSLIPYSEYAHGIWYVKGGYASLVPKLIEELESRGVTIEYNTKVTKLHVEGKHCKGFWSENRYVEHDTIVFNGDFPGISELLPKELAAAKPPKPYRPSSGCVLIYAGVSKRWHHQTPHQFFLPPSFEGNMDDIFVKGKIPEEPSFYSFSPVELDPEAAPEGKSVLYMLVPVPADLGMDWTKEGPRIARQVLALAEEKAFPGLQENLEWMKIRTPADASADGCYAGGSFGIAPTLTQSGVFRPQIVPFDVKGLYSVGASIHPGGGIPIVMQGASLLVDHLMKEWNEWKPSLNNASNL</sequence>
<protein>
    <submittedName>
        <fullName evidence="7">Phytoene desaturase family protein</fullName>
    </submittedName>
</protein>
<proteinExistence type="inferred from homology"/>
<accession>A0ABW5R5S6</accession>
<keyword evidence="2 5" id="KW-0125">Carotenoid biosynthesis</keyword>
<dbReference type="RefSeq" id="WP_379927752.1">
    <property type="nucleotide sequence ID" value="NZ_JBHUMM010000002.1"/>
</dbReference>
<comment type="caution">
    <text evidence="7">The sequence shown here is derived from an EMBL/GenBank/DDBJ whole genome shotgun (WGS) entry which is preliminary data.</text>
</comment>